<dbReference type="SUPFAM" id="SSF103088">
    <property type="entry name" value="OmpA-like"/>
    <property type="match status" value="1"/>
</dbReference>
<organism evidence="8 9">
    <name type="scientific">Azospirillum picis</name>
    <dbReference type="NCBI Taxonomy" id="488438"/>
    <lineage>
        <taxon>Bacteria</taxon>
        <taxon>Pseudomonadati</taxon>
        <taxon>Pseudomonadota</taxon>
        <taxon>Alphaproteobacteria</taxon>
        <taxon>Rhodospirillales</taxon>
        <taxon>Azospirillaceae</taxon>
        <taxon>Azospirillum</taxon>
    </lineage>
</organism>
<dbReference type="PANTHER" id="PTHR30329">
    <property type="entry name" value="STATOR ELEMENT OF FLAGELLAR MOTOR COMPLEX"/>
    <property type="match status" value="1"/>
</dbReference>
<dbReference type="CDD" id="cd07185">
    <property type="entry name" value="OmpA_C-like"/>
    <property type="match status" value="1"/>
</dbReference>
<evidence type="ECO:0000256" key="6">
    <source>
        <dbReference type="SAM" id="SignalP"/>
    </source>
</evidence>
<dbReference type="EMBL" id="JAUSVU010000019">
    <property type="protein sequence ID" value="MDQ0535595.1"/>
    <property type="molecule type" value="Genomic_DNA"/>
</dbReference>
<evidence type="ECO:0000256" key="1">
    <source>
        <dbReference type="ARBA" id="ARBA00004442"/>
    </source>
</evidence>
<reference evidence="8 9" key="1">
    <citation type="submission" date="2023-07" db="EMBL/GenBank/DDBJ databases">
        <title>Genomic Encyclopedia of Type Strains, Phase IV (KMG-IV): sequencing the most valuable type-strain genomes for metagenomic binning, comparative biology and taxonomic classification.</title>
        <authorList>
            <person name="Goeker M."/>
        </authorList>
    </citation>
    <scope>NUCLEOTIDE SEQUENCE [LARGE SCALE GENOMIC DNA]</scope>
    <source>
        <strain evidence="8 9">DSM 19922</strain>
    </source>
</reference>
<feature type="region of interest" description="Disordered" evidence="5">
    <location>
        <begin position="89"/>
        <end position="150"/>
    </location>
</feature>
<dbReference type="InterPro" id="IPR006690">
    <property type="entry name" value="OMPA-like_CS"/>
</dbReference>
<feature type="compositionally biased region" description="Low complexity" evidence="5">
    <location>
        <begin position="141"/>
        <end position="150"/>
    </location>
</feature>
<evidence type="ECO:0000313" key="8">
    <source>
        <dbReference type="EMBL" id="MDQ0535595.1"/>
    </source>
</evidence>
<feature type="domain" description="OmpA-like" evidence="7">
    <location>
        <begin position="162"/>
        <end position="275"/>
    </location>
</feature>
<evidence type="ECO:0000259" key="7">
    <source>
        <dbReference type="PROSITE" id="PS51123"/>
    </source>
</evidence>
<dbReference type="InterPro" id="IPR050330">
    <property type="entry name" value="Bact_OuterMem_StrucFunc"/>
</dbReference>
<comment type="subcellular location">
    <subcellularLocation>
        <location evidence="1">Cell outer membrane</location>
    </subcellularLocation>
</comment>
<evidence type="ECO:0000313" key="9">
    <source>
        <dbReference type="Proteomes" id="UP001244552"/>
    </source>
</evidence>
<proteinExistence type="predicted"/>
<keyword evidence="9" id="KW-1185">Reference proteome</keyword>
<accession>A0ABU0MQ44</accession>
<feature type="compositionally biased region" description="Low complexity" evidence="5">
    <location>
        <begin position="93"/>
        <end position="122"/>
    </location>
</feature>
<keyword evidence="2 4" id="KW-0472">Membrane</keyword>
<dbReference type="Gene3D" id="3.30.1330.60">
    <property type="entry name" value="OmpA-like domain"/>
    <property type="match status" value="1"/>
</dbReference>
<name>A0ABU0MQ44_9PROT</name>
<evidence type="ECO:0000256" key="3">
    <source>
        <dbReference type="ARBA" id="ARBA00023237"/>
    </source>
</evidence>
<evidence type="ECO:0000256" key="4">
    <source>
        <dbReference type="PROSITE-ProRule" id="PRU00473"/>
    </source>
</evidence>
<keyword evidence="3" id="KW-0998">Cell outer membrane</keyword>
<dbReference type="Proteomes" id="UP001244552">
    <property type="component" value="Unassembled WGS sequence"/>
</dbReference>
<dbReference type="InterPro" id="IPR006664">
    <property type="entry name" value="OMP_bac"/>
</dbReference>
<dbReference type="PROSITE" id="PS51123">
    <property type="entry name" value="OMPA_2"/>
    <property type="match status" value="1"/>
</dbReference>
<evidence type="ECO:0000256" key="2">
    <source>
        <dbReference type="ARBA" id="ARBA00023136"/>
    </source>
</evidence>
<keyword evidence="6" id="KW-0732">Signal</keyword>
<gene>
    <name evidence="8" type="ORF">QO018_004479</name>
</gene>
<dbReference type="PRINTS" id="PR01021">
    <property type="entry name" value="OMPADOMAIN"/>
</dbReference>
<dbReference type="PANTHER" id="PTHR30329:SF21">
    <property type="entry name" value="LIPOPROTEIN YIAD-RELATED"/>
    <property type="match status" value="1"/>
</dbReference>
<feature type="compositionally biased region" description="Basic and acidic residues" evidence="5">
    <location>
        <begin position="262"/>
        <end position="275"/>
    </location>
</feature>
<feature type="region of interest" description="Disordered" evidence="5">
    <location>
        <begin position="250"/>
        <end position="275"/>
    </location>
</feature>
<dbReference type="PROSITE" id="PS01068">
    <property type="entry name" value="OMPA_1"/>
    <property type="match status" value="1"/>
</dbReference>
<feature type="chain" id="PRO_5047453961" evidence="6">
    <location>
        <begin position="30"/>
        <end position="275"/>
    </location>
</feature>
<dbReference type="RefSeq" id="WP_209987447.1">
    <property type="nucleotide sequence ID" value="NZ_JAGINO010000021.1"/>
</dbReference>
<evidence type="ECO:0000256" key="5">
    <source>
        <dbReference type="SAM" id="MobiDB-lite"/>
    </source>
</evidence>
<protein>
    <submittedName>
        <fullName evidence="8">Outer membrane protein OmpA-like peptidoglycan-associated protein</fullName>
    </submittedName>
</protein>
<dbReference type="InterPro" id="IPR036737">
    <property type="entry name" value="OmpA-like_sf"/>
</dbReference>
<feature type="signal peptide" evidence="6">
    <location>
        <begin position="1"/>
        <end position="29"/>
    </location>
</feature>
<comment type="caution">
    <text evidence="8">The sequence shown here is derived from an EMBL/GenBank/DDBJ whole genome shotgun (WGS) entry which is preliminary data.</text>
</comment>
<dbReference type="Pfam" id="PF00691">
    <property type="entry name" value="OmpA"/>
    <property type="match status" value="1"/>
</dbReference>
<dbReference type="InterPro" id="IPR006665">
    <property type="entry name" value="OmpA-like"/>
</dbReference>
<sequence>MTRSALPSAVPFVLPITVAALLCALPAAAQTVEGSGASRVMMFDRPPSVDELRGLVAPDAGGQKIRTRSIEIVGGAADAAARRPRPVDEVNYALPPSSAPATPAVTPAAASPAAPQSASSRQAPDRTAARRHREAPPAPPAAAQEAAVPAEQAAVEHAVTEQDPAPQAFGFRINFAFNSADIPADSAGYIDAVGKLMAEDGGLALTVQGHTDATGSLAYNMLLSQRRAVAVGEYLVRVHHIDPGRITVDGRGPTAPLAADPYDSRNRRVEFKPSR</sequence>